<dbReference type="OrthoDB" id="5392202at2"/>
<dbReference type="FunFam" id="3.30.450.20:FF:000099">
    <property type="entry name" value="Sensory box sensor histidine kinase"/>
    <property type="match status" value="1"/>
</dbReference>
<feature type="coiled-coil region" evidence="6">
    <location>
        <begin position="7"/>
        <end position="41"/>
    </location>
</feature>
<evidence type="ECO:0000256" key="2">
    <source>
        <dbReference type="ARBA" id="ARBA00012438"/>
    </source>
</evidence>
<dbReference type="SMART" id="SM00086">
    <property type="entry name" value="PAC"/>
    <property type="match status" value="2"/>
</dbReference>
<dbReference type="InterPro" id="IPR013656">
    <property type="entry name" value="PAS_4"/>
</dbReference>
<dbReference type="EMBL" id="FNGU01000004">
    <property type="protein sequence ID" value="SDM20713.1"/>
    <property type="molecule type" value="Genomic_DNA"/>
</dbReference>
<dbReference type="InterPro" id="IPR036097">
    <property type="entry name" value="HisK_dim/P_sf"/>
</dbReference>
<dbReference type="SMART" id="SM00387">
    <property type="entry name" value="HATPase_c"/>
    <property type="match status" value="1"/>
</dbReference>
<dbReference type="SUPFAM" id="SSF55785">
    <property type="entry name" value="PYP-like sensor domain (PAS domain)"/>
    <property type="match status" value="2"/>
</dbReference>
<evidence type="ECO:0000313" key="10">
    <source>
        <dbReference type="EMBL" id="SDM20713.1"/>
    </source>
</evidence>
<dbReference type="Gene3D" id="3.30.565.10">
    <property type="entry name" value="Histidine kinase-like ATPase, C-terminal domain"/>
    <property type="match status" value="1"/>
</dbReference>
<dbReference type="InterPro" id="IPR035965">
    <property type="entry name" value="PAS-like_dom_sf"/>
</dbReference>
<dbReference type="InterPro" id="IPR003594">
    <property type="entry name" value="HATPase_dom"/>
</dbReference>
<name>A0A1G9RBU7_9BACT</name>
<dbReference type="InterPro" id="IPR001610">
    <property type="entry name" value="PAC"/>
</dbReference>
<dbReference type="Gene3D" id="1.10.287.130">
    <property type="match status" value="1"/>
</dbReference>
<keyword evidence="3" id="KW-0597">Phosphoprotein</keyword>
<dbReference type="InterPro" id="IPR005467">
    <property type="entry name" value="His_kinase_dom"/>
</dbReference>
<dbReference type="InterPro" id="IPR004358">
    <property type="entry name" value="Sig_transdc_His_kin-like_C"/>
</dbReference>
<dbReference type="InterPro" id="IPR013655">
    <property type="entry name" value="PAS_fold_3"/>
</dbReference>
<dbReference type="STRING" id="392333.SAMN05660860_02094"/>
<dbReference type="InterPro" id="IPR036890">
    <property type="entry name" value="HATPase_C_sf"/>
</dbReference>
<feature type="domain" description="PAS" evidence="8">
    <location>
        <begin position="185"/>
        <end position="255"/>
    </location>
</feature>
<dbReference type="FunFam" id="3.30.565.10:FF:000010">
    <property type="entry name" value="Sensor histidine kinase RcsC"/>
    <property type="match status" value="1"/>
</dbReference>
<evidence type="ECO:0000256" key="3">
    <source>
        <dbReference type="ARBA" id="ARBA00022553"/>
    </source>
</evidence>
<dbReference type="InterPro" id="IPR003661">
    <property type="entry name" value="HisK_dim/P_dom"/>
</dbReference>
<evidence type="ECO:0000259" key="8">
    <source>
        <dbReference type="PROSITE" id="PS50112"/>
    </source>
</evidence>
<dbReference type="Pfam" id="PF08448">
    <property type="entry name" value="PAS_4"/>
    <property type="match status" value="1"/>
</dbReference>
<dbReference type="AlphaFoldDB" id="A0A1G9RBU7"/>
<dbReference type="Pfam" id="PF08447">
    <property type="entry name" value="PAS_3"/>
    <property type="match status" value="1"/>
</dbReference>
<evidence type="ECO:0000256" key="5">
    <source>
        <dbReference type="ARBA" id="ARBA00022777"/>
    </source>
</evidence>
<dbReference type="PANTHER" id="PTHR43047:SF72">
    <property type="entry name" value="OSMOSENSING HISTIDINE PROTEIN KINASE SLN1"/>
    <property type="match status" value="1"/>
</dbReference>
<dbReference type="CDD" id="cd00082">
    <property type="entry name" value="HisKA"/>
    <property type="match status" value="1"/>
</dbReference>
<evidence type="ECO:0000259" key="9">
    <source>
        <dbReference type="PROSITE" id="PS50113"/>
    </source>
</evidence>
<dbReference type="GO" id="GO:0000155">
    <property type="term" value="F:phosphorelay sensor kinase activity"/>
    <property type="evidence" value="ECO:0007669"/>
    <property type="project" value="InterPro"/>
</dbReference>
<dbReference type="Pfam" id="PF02518">
    <property type="entry name" value="HATPase_c"/>
    <property type="match status" value="1"/>
</dbReference>
<evidence type="ECO:0000256" key="6">
    <source>
        <dbReference type="SAM" id="Coils"/>
    </source>
</evidence>
<sequence>MSKNAQSGAWTDQIEALKKKIQKLEEDRQNALEQLRRLQGYQHADNGVSDQSRTDSKIRENSEVRFFIEQAPVAIAMFDLQMRYVEASQRWRQVFGLEDRNLKGVSHYEIFPEIPDIWKAAHRRGLTGEVVTAREDRFERADGSVQWLHWEIQPWREISGAIGGIIIFSEDITERKQAELAIRESEEKFRALSEAMSQMVWASDLSGRANYFNSKWFSYTGQSYEEAKNLGWLNTLHPEDVPHAQERWTFAVANREPYEVEYRIRGKDGRYRWFLSLGVPKQGPSSEVERWIGTCTNISAQKELEQELIAAREAAEDASRAKSEFLANTSHEIRTPMTVFMAAIEHLLQIDTNPERRELLQMAEASSERLRNLIEDILDFSRIEARKLEIENTPFCLRDCIREVLDMFTMAAQKKSLRLELNVAHDIPDKVIGDSHRLGQVLVNLIGNAVKFTHQGEIVLSVRPQNECLEFAIADTGIGIPLEKQEILFQSFSQADSSLTRRYGGSGLGLAICKGLVELMGGEITVRNRKGGGSVFTFTVPLKYPNAPEPSGAGDGAVTEGSNSAVRILHP</sequence>
<dbReference type="PRINTS" id="PR00344">
    <property type="entry name" value="BCTRLSENSOR"/>
</dbReference>
<dbReference type="PROSITE" id="PS50113">
    <property type="entry name" value="PAC"/>
    <property type="match status" value="2"/>
</dbReference>
<protein>
    <recommendedName>
        <fullName evidence="2">histidine kinase</fullName>
        <ecNumber evidence="2">2.7.13.3</ecNumber>
    </recommendedName>
</protein>
<dbReference type="Pfam" id="PF00512">
    <property type="entry name" value="HisKA"/>
    <property type="match status" value="1"/>
</dbReference>
<dbReference type="EC" id="2.7.13.3" evidence="2"/>
<dbReference type="SUPFAM" id="SSF47384">
    <property type="entry name" value="Homodimeric domain of signal transducing histidine kinase"/>
    <property type="match status" value="1"/>
</dbReference>
<dbReference type="PROSITE" id="PS50112">
    <property type="entry name" value="PAS"/>
    <property type="match status" value="1"/>
</dbReference>
<evidence type="ECO:0000256" key="1">
    <source>
        <dbReference type="ARBA" id="ARBA00000085"/>
    </source>
</evidence>
<keyword evidence="4" id="KW-0808">Transferase</keyword>
<dbReference type="CDD" id="cd00130">
    <property type="entry name" value="PAS"/>
    <property type="match status" value="2"/>
</dbReference>
<dbReference type="InterPro" id="IPR000700">
    <property type="entry name" value="PAS-assoc_C"/>
</dbReference>
<evidence type="ECO:0000259" key="7">
    <source>
        <dbReference type="PROSITE" id="PS50109"/>
    </source>
</evidence>
<dbReference type="SMART" id="SM00091">
    <property type="entry name" value="PAS"/>
    <property type="match status" value="2"/>
</dbReference>
<dbReference type="GO" id="GO:0005886">
    <property type="term" value="C:plasma membrane"/>
    <property type="evidence" value="ECO:0007669"/>
    <property type="project" value="TreeGrafter"/>
</dbReference>
<keyword evidence="6" id="KW-0175">Coiled coil</keyword>
<feature type="domain" description="Histidine kinase" evidence="7">
    <location>
        <begin position="328"/>
        <end position="544"/>
    </location>
</feature>
<accession>A0A1G9RBU7</accession>
<comment type="catalytic activity">
    <reaction evidence="1">
        <text>ATP + protein L-histidine = ADP + protein N-phospho-L-histidine.</text>
        <dbReference type="EC" id="2.7.13.3"/>
    </reaction>
</comment>
<organism evidence="10 11">
    <name type="scientific">Geoalkalibacter ferrihydriticus</name>
    <dbReference type="NCBI Taxonomy" id="392333"/>
    <lineage>
        <taxon>Bacteria</taxon>
        <taxon>Pseudomonadati</taxon>
        <taxon>Thermodesulfobacteriota</taxon>
        <taxon>Desulfuromonadia</taxon>
        <taxon>Desulfuromonadales</taxon>
        <taxon>Geoalkalibacteraceae</taxon>
        <taxon>Geoalkalibacter</taxon>
    </lineage>
</organism>
<keyword evidence="5" id="KW-0418">Kinase</keyword>
<dbReference type="SMART" id="SM00388">
    <property type="entry name" value="HisKA"/>
    <property type="match status" value="1"/>
</dbReference>
<reference evidence="10 11" key="1">
    <citation type="submission" date="2016-10" db="EMBL/GenBank/DDBJ databases">
        <authorList>
            <person name="de Groot N.N."/>
        </authorList>
    </citation>
    <scope>NUCLEOTIDE SEQUENCE [LARGE SCALE GENOMIC DNA]</scope>
    <source>
        <strain evidence="10 11">DSM 17813</strain>
    </source>
</reference>
<dbReference type="NCBIfam" id="TIGR00229">
    <property type="entry name" value="sensory_box"/>
    <property type="match status" value="2"/>
</dbReference>
<dbReference type="Gene3D" id="3.30.450.20">
    <property type="entry name" value="PAS domain"/>
    <property type="match status" value="2"/>
</dbReference>
<dbReference type="PROSITE" id="PS50109">
    <property type="entry name" value="HIS_KIN"/>
    <property type="match status" value="1"/>
</dbReference>
<dbReference type="CDD" id="cd16922">
    <property type="entry name" value="HATPase_EvgS-ArcB-TorS-like"/>
    <property type="match status" value="1"/>
</dbReference>
<dbReference type="GO" id="GO:0009927">
    <property type="term" value="F:histidine phosphotransfer kinase activity"/>
    <property type="evidence" value="ECO:0007669"/>
    <property type="project" value="TreeGrafter"/>
</dbReference>
<gene>
    <name evidence="10" type="ORF">SAMN05660860_02094</name>
</gene>
<proteinExistence type="predicted"/>
<feature type="domain" description="PAC" evidence="9">
    <location>
        <begin position="132"/>
        <end position="184"/>
    </location>
</feature>
<dbReference type="Proteomes" id="UP000182146">
    <property type="component" value="Unassembled WGS sequence"/>
</dbReference>
<feature type="domain" description="PAC" evidence="9">
    <location>
        <begin position="258"/>
        <end position="310"/>
    </location>
</feature>
<dbReference type="SUPFAM" id="SSF55874">
    <property type="entry name" value="ATPase domain of HSP90 chaperone/DNA topoisomerase II/histidine kinase"/>
    <property type="match status" value="1"/>
</dbReference>
<evidence type="ECO:0000256" key="4">
    <source>
        <dbReference type="ARBA" id="ARBA00022679"/>
    </source>
</evidence>
<dbReference type="InterPro" id="IPR000014">
    <property type="entry name" value="PAS"/>
</dbReference>
<dbReference type="PANTHER" id="PTHR43047">
    <property type="entry name" value="TWO-COMPONENT HISTIDINE PROTEIN KINASE"/>
    <property type="match status" value="1"/>
</dbReference>
<evidence type="ECO:0000313" key="11">
    <source>
        <dbReference type="Proteomes" id="UP000182146"/>
    </source>
</evidence>